<dbReference type="PANTHER" id="PTHR41248:SF1">
    <property type="entry name" value="NORD PROTEIN"/>
    <property type="match status" value="1"/>
</dbReference>
<evidence type="ECO:0000313" key="3">
    <source>
        <dbReference type="EMBL" id="KKB39022.1"/>
    </source>
</evidence>
<dbReference type="InterPro" id="IPR036465">
    <property type="entry name" value="vWFA_dom_sf"/>
</dbReference>
<dbReference type="PANTHER" id="PTHR41248">
    <property type="entry name" value="NORD PROTEIN"/>
    <property type="match status" value="1"/>
</dbReference>
<dbReference type="EMBL" id="JWIR02000043">
    <property type="protein sequence ID" value="KKB39022.1"/>
    <property type="molecule type" value="Genomic_DNA"/>
</dbReference>
<evidence type="ECO:0000256" key="1">
    <source>
        <dbReference type="SAM" id="MobiDB-lite"/>
    </source>
</evidence>
<dbReference type="Gene3D" id="3.40.50.410">
    <property type="entry name" value="von Willebrand factor, type A domain"/>
    <property type="match status" value="1"/>
</dbReference>
<feature type="compositionally biased region" description="Basic and acidic residues" evidence="1">
    <location>
        <begin position="255"/>
        <end position="266"/>
    </location>
</feature>
<dbReference type="InterPro" id="IPR051928">
    <property type="entry name" value="NorD/CobT"/>
</dbReference>
<evidence type="ECO:0000313" key="4">
    <source>
        <dbReference type="Proteomes" id="UP000031563"/>
    </source>
</evidence>
<feature type="region of interest" description="Disordered" evidence="1">
    <location>
        <begin position="255"/>
        <end position="277"/>
    </location>
</feature>
<organism evidence="3 4">
    <name type="scientific">Bacillus thermotolerans</name>
    <name type="common">Quasibacillus thermotolerans</name>
    <dbReference type="NCBI Taxonomy" id="1221996"/>
    <lineage>
        <taxon>Bacteria</taxon>
        <taxon>Bacillati</taxon>
        <taxon>Bacillota</taxon>
        <taxon>Bacilli</taxon>
        <taxon>Bacillales</taxon>
        <taxon>Bacillaceae</taxon>
        <taxon>Bacillus</taxon>
    </lineage>
</organism>
<dbReference type="SUPFAM" id="SSF53300">
    <property type="entry name" value="vWA-like"/>
    <property type="match status" value="1"/>
</dbReference>
<name>A0A0F5I1M1_BACTR</name>
<dbReference type="AlphaFoldDB" id="A0A0F5I1M1"/>
<evidence type="ECO:0000259" key="2">
    <source>
        <dbReference type="SMART" id="SM00327"/>
    </source>
</evidence>
<dbReference type="Proteomes" id="UP000031563">
    <property type="component" value="Unassembled WGS sequence"/>
</dbReference>
<dbReference type="InterPro" id="IPR002035">
    <property type="entry name" value="VWF_A"/>
</dbReference>
<dbReference type="OrthoDB" id="2370292at2"/>
<dbReference type="STRING" id="1221996.QY95_02462"/>
<accession>A0A0F5I1M1</accession>
<feature type="domain" description="VWFA" evidence="2">
    <location>
        <begin position="441"/>
        <end position="633"/>
    </location>
</feature>
<proteinExistence type="predicted"/>
<comment type="caution">
    <text evidence="3">The sequence shown here is derived from an EMBL/GenBank/DDBJ whole genome shotgun (WGS) entry which is preliminary data.</text>
</comment>
<dbReference type="CDD" id="cd01454">
    <property type="entry name" value="vWA_norD_type"/>
    <property type="match status" value="1"/>
</dbReference>
<accession>A0A0F5HPX6</accession>
<reference evidence="3" key="1">
    <citation type="submission" date="2015-02" db="EMBL/GenBank/DDBJ databases">
        <title>Genome Assembly of Bacillaceae bacterium MTCC 8252.</title>
        <authorList>
            <person name="Verma A."/>
            <person name="Khatri I."/>
            <person name="Mual P."/>
            <person name="Subramanian S."/>
            <person name="Krishnamurthi S."/>
        </authorList>
    </citation>
    <scope>NUCLEOTIDE SEQUENCE [LARGE SCALE GENOMIC DNA]</scope>
    <source>
        <strain evidence="3">MTCC 8252</strain>
    </source>
</reference>
<keyword evidence="4" id="KW-1185">Reference proteome</keyword>
<dbReference type="SMART" id="SM00327">
    <property type="entry name" value="VWA"/>
    <property type="match status" value="1"/>
</dbReference>
<sequence>MKRFIQFNDEIIDSFLFMQLSDLSKTLTRNPSLEVEYRPHAYIHKAVNKLYVSHFWSHRPAEDTWLGFASDVYLRAAGSWFHTDEEEIERFLHRIQASPVASTAKQLAVMSEDIRLEEICKKERPGTKPAFAARRRMYRQYFTAQLNTNLVKSLPADSLLNALFLMLHANAPFDPPLINKEIEGAMPFLQRSIMSMFEVRSTREVIRLTEDITEVLEEILEKDALNQYFHLPELSLNEDEGERFDDLKRKDPLANDDRLEKEKTGEEEIEEEEFRTWHRETSDLGESFLQFDLDQGTQTDLMGEGIREGEAGDQALAMVQGSAQETSRKDFSHLPAEQMKKEVTGGGEAAYGKENRFAIPIFKKAAPPKPEEAERYKKQQARIVTLQKKLKHMMEKMLEHKRTAPRSDLHAGRLNKKLLRFFLEDQPRLFYKKQELSADIDASFTLLVDCSASMEDKMEQTKLGIVLFHEALKSVNVPHEIIGFWEDTGEATETKQPNYFYEVITYDTSLKASSGPEVMQLEAEEDNRDGFAIRVLTERIRKRQEKQKFLFIFSDGEPAAYSYDQNGIIDTHEAVLEARRLGIEVMNIFLANDEITEAERATVQNIYGDKYSLFLTDLEELPQVLFPLLRKLLYKSIQ</sequence>
<dbReference type="RefSeq" id="WP_039238352.1">
    <property type="nucleotide sequence ID" value="NZ_JWIQ02000040.1"/>
</dbReference>
<gene>
    <name evidence="3" type="ORF">QY95_02462</name>
</gene>
<protein>
    <submittedName>
        <fullName evidence="3">Nitric oxide reductase activation protein NorD</fullName>
    </submittedName>
</protein>